<evidence type="ECO:0000256" key="7">
    <source>
        <dbReference type="SAM" id="Phobius"/>
    </source>
</evidence>
<dbReference type="InterPro" id="IPR006685">
    <property type="entry name" value="MscS_channel_2nd"/>
</dbReference>
<dbReference type="PANTHER" id="PTHR30221">
    <property type="entry name" value="SMALL-CONDUCTANCE MECHANOSENSITIVE CHANNEL"/>
    <property type="match status" value="1"/>
</dbReference>
<dbReference type="InterPro" id="IPR049278">
    <property type="entry name" value="MS_channel_C"/>
</dbReference>
<dbReference type="SUPFAM" id="SSF82689">
    <property type="entry name" value="Mechanosensitive channel protein MscS (YggB), C-terminal domain"/>
    <property type="match status" value="1"/>
</dbReference>
<evidence type="ECO:0000256" key="1">
    <source>
        <dbReference type="ARBA" id="ARBA00004651"/>
    </source>
</evidence>
<dbReference type="GO" id="GO:0005886">
    <property type="term" value="C:plasma membrane"/>
    <property type="evidence" value="ECO:0007669"/>
    <property type="project" value="UniProtKB-SubCell"/>
</dbReference>
<dbReference type="RefSeq" id="WP_159662159.1">
    <property type="nucleotide sequence ID" value="NZ_WUUS01000001.1"/>
</dbReference>
<dbReference type="Gene3D" id="1.10.287.1260">
    <property type="match status" value="1"/>
</dbReference>
<comment type="similarity">
    <text evidence="2">Belongs to the MscS (TC 1.A.23) family.</text>
</comment>
<dbReference type="InterPro" id="IPR011014">
    <property type="entry name" value="MscS_channel_TM-2"/>
</dbReference>
<proteinExistence type="inferred from homology"/>
<dbReference type="InterPro" id="IPR045275">
    <property type="entry name" value="MscS_archaea/bacteria_type"/>
</dbReference>
<accession>A0A6B0SZ96</accession>
<keyword evidence="4 7" id="KW-0812">Transmembrane</keyword>
<dbReference type="Pfam" id="PF00924">
    <property type="entry name" value="MS_channel_2nd"/>
    <property type="match status" value="1"/>
</dbReference>
<evidence type="ECO:0000256" key="2">
    <source>
        <dbReference type="ARBA" id="ARBA00008017"/>
    </source>
</evidence>
<feature type="transmembrane region" description="Helical" evidence="7">
    <location>
        <begin position="69"/>
        <end position="89"/>
    </location>
</feature>
<dbReference type="Gene3D" id="2.30.30.60">
    <property type="match status" value="1"/>
</dbReference>
<comment type="subcellular location">
    <subcellularLocation>
        <location evidence="1">Cell membrane</location>
        <topology evidence="1">Multi-pass membrane protein</topology>
    </subcellularLocation>
</comment>
<evidence type="ECO:0000313" key="11">
    <source>
        <dbReference type="Proteomes" id="UP000437065"/>
    </source>
</evidence>
<dbReference type="InterPro" id="IPR011066">
    <property type="entry name" value="MscS_channel_C_sf"/>
</dbReference>
<keyword evidence="3" id="KW-1003">Cell membrane</keyword>
<dbReference type="Gene3D" id="3.30.70.100">
    <property type="match status" value="1"/>
</dbReference>
<dbReference type="InterPro" id="IPR023408">
    <property type="entry name" value="MscS_beta-dom_sf"/>
</dbReference>
<gene>
    <name evidence="10" type="ORF">GRX01_00020</name>
</gene>
<protein>
    <submittedName>
        <fullName evidence="10">Mechanosensitive ion channel</fullName>
    </submittedName>
</protein>
<evidence type="ECO:0000256" key="3">
    <source>
        <dbReference type="ARBA" id="ARBA00022475"/>
    </source>
</evidence>
<dbReference type="Proteomes" id="UP000437065">
    <property type="component" value="Unassembled WGS sequence"/>
</dbReference>
<name>A0A6B0SZ96_9EURY</name>
<dbReference type="SUPFAM" id="SSF82861">
    <property type="entry name" value="Mechanosensitive channel protein MscS (YggB), transmembrane region"/>
    <property type="match status" value="1"/>
</dbReference>
<keyword evidence="5 7" id="KW-1133">Transmembrane helix</keyword>
<dbReference type="AlphaFoldDB" id="A0A6B0SZ96"/>
<dbReference type="GO" id="GO:0008381">
    <property type="term" value="F:mechanosensitive monoatomic ion channel activity"/>
    <property type="evidence" value="ECO:0007669"/>
    <property type="project" value="InterPro"/>
</dbReference>
<keyword evidence="11" id="KW-1185">Reference proteome</keyword>
<dbReference type="PANTHER" id="PTHR30221:SF1">
    <property type="entry name" value="SMALL-CONDUCTANCE MECHANOSENSITIVE CHANNEL"/>
    <property type="match status" value="1"/>
</dbReference>
<evidence type="ECO:0000256" key="5">
    <source>
        <dbReference type="ARBA" id="ARBA00022989"/>
    </source>
</evidence>
<organism evidence="10 11">
    <name type="scientific">Halobaculum saliterrae</name>
    <dbReference type="NCBI Taxonomy" id="2073113"/>
    <lineage>
        <taxon>Archaea</taxon>
        <taxon>Methanobacteriati</taxon>
        <taxon>Methanobacteriota</taxon>
        <taxon>Stenosarchaea group</taxon>
        <taxon>Halobacteria</taxon>
        <taxon>Halobacteriales</taxon>
        <taxon>Haloferacaceae</taxon>
        <taxon>Halobaculum</taxon>
    </lineage>
</organism>
<keyword evidence="6 7" id="KW-0472">Membrane</keyword>
<sequence>MYAVTSTVAALALQIDAGAVVARLGGYATNVLGFVLGFVLTYLLGKLILLPLARRVLNRRGFDRTVQSLADSVLAALVVVLAISIGFMAAGFPRFLTAVATLGGAFALAIGFAAQDLIGNFVAGVFIIKDKPFEVGDWIEWNDNAGRVEDIDLRVSRVRTFDNERVTVPNGELANNAITNPVAYDTLRQKFVFGIGYDDDIDHATDCILEEAEAVDGILSDPAPSVRVTELGDSAVGLQSRFWIDEPDRGDFVRVRSEYVQAVKERFDEEGIDMPYVHRQLTGEVEVLESVAGDVAGSVDTQAATDGTGDGD</sequence>
<dbReference type="SUPFAM" id="SSF50182">
    <property type="entry name" value="Sm-like ribonucleoproteins"/>
    <property type="match status" value="1"/>
</dbReference>
<feature type="domain" description="Mechanosensitive ion channel MscS C-terminal" evidence="9">
    <location>
        <begin position="190"/>
        <end position="274"/>
    </location>
</feature>
<feature type="transmembrane region" description="Helical" evidence="7">
    <location>
        <begin position="27"/>
        <end position="49"/>
    </location>
</feature>
<evidence type="ECO:0000259" key="9">
    <source>
        <dbReference type="Pfam" id="PF21082"/>
    </source>
</evidence>
<evidence type="ECO:0000259" key="8">
    <source>
        <dbReference type="Pfam" id="PF00924"/>
    </source>
</evidence>
<evidence type="ECO:0000313" key="10">
    <source>
        <dbReference type="EMBL" id="MXR39749.1"/>
    </source>
</evidence>
<evidence type="ECO:0000256" key="4">
    <source>
        <dbReference type="ARBA" id="ARBA00022692"/>
    </source>
</evidence>
<feature type="domain" description="Mechanosensitive ion channel MscS" evidence="8">
    <location>
        <begin position="116"/>
        <end position="181"/>
    </location>
</feature>
<dbReference type="EMBL" id="WUUS01000001">
    <property type="protein sequence ID" value="MXR39749.1"/>
    <property type="molecule type" value="Genomic_DNA"/>
</dbReference>
<evidence type="ECO:0000256" key="6">
    <source>
        <dbReference type="ARBA" id="ARBA00023136"/>
    </source>
</evidence>
<comment type="caution">
    <text evidence="10">The sequence shown here is derived from an EMBL/GenBank/DDBJ whole genome shotgun (WGS) entry which is preliminary data.</text>
</comment>
<dbReference type="InterPro" id="IPR010920">
    <property type="entry name" value="LSM_dom_sf"/>
</dbReference>
<dbReference type="Pfam" id="PF21082">
    <property type="entry name" value="MS_channel_3rd"/>
    <property type="match status" value="1"/>
</dbReference>
<dbReference type="OrthoDB" id="31543at2157"/>
<reference evidence="10 11" key="1">
    <citation type="submission" date="2019-12" db="EMBL/GenBank/DDBJ databases">
        <title>Isolation and characterization of three novel carbon monoxide-oxidizing members of Halobacteria from salione crusts and soils.</title>
        <authorList>
            <person name="Myers M.R."/>
            <person name="King G.M."/>
        </authorList>
    </citation>
    <scope>NUCLEOTIDE SEQUENCE [LARGE SCALE GENOMIC DNA]</scope>
    <source>
        <strain evidence="10 11">WSA2</strain>
    </source>
</reference>